<evidence type="ECO:0000256" key="1">
    <source>
        <dbReference type="SAM" id="MobiDB-lite"/>
    </source>
</evidence>
<dbReference type="Proteomes" id="UP000035425">
    <property type="component" value="Unassembled WGS sequence"/>
</dbReference>
<protein>
    <submittedName>
        <fullName evidence="2">Uncharacterized protein</fullName>
    </submittedName>
</protein>
<evidence type="ECO:0000313" key="3">
    <source>
        <dbReference type="Proteomes" id="UP000035425"/>
    </source>
</evidence>
<organism evidence="2 3">
    <name type="scientific">Protofrankia coriariae</name>
    <dbReference type="NCBI Taxonomy" id="1562887"/>
    <lineage>
        <taxon>Bacteria</taxon>
        <taxon>Bacillati</taxon>
        <taxon>Actinomycetota</taxon>
        <taxon>Actinomycetes</taxon>
        <taxon>Frankiales</taxon>
        <taxon>Frankiaceae</taxon>
        <taxon>Protofrankia</taxon>
    </lineage>
</organism>
<sequence>MVRGSRAGDIRDQYRLRASEAFASEAFSAQSAASGVSARPGYVVMPVPGRFGPSRPGLMDTGGHDDRTTIMPIRPWPEPAGGCFRLPCVPVPIRPLAGTGLMLATRGRSAACPYVTGCPSGGDPVAYGQ</sequence>
<evidence type="ECO:0000313" key="2">
    <source>
        <dbReference type="EMBL" id="KLL12261.1"/>
    </source>
</evidence>
<dbReference type="EMBL" id="JWIO01000006">
    <property type="protein sequence ID" value="KLL12261.1"/>
    <property type="molecule type" value="Genomic_DNA"/>
</dbReference>
<accession>A0ABR5F6A8</accession>
<comment type="caution">
    <text evidence="2">The sequence shown here is derived from an EMBL/GenBank/DDBJ whole genome shotgun (WGS) entry which is preliminary data.</text>
</comment>
<proteinExistence type="predicted"/>
<gene>
    <name evidence="2" type="ORF">FrCorBMG51_06045</name>
</gene>
<keyword evidence="3" id="KW-1185">Reference proteome</keyword>
<reference evidence="2 3" key="1">
    <citation type="submission" date="2014-12" db="EMBL/GenBank/DDBJ databases">
        <title>Frankia sp. BMG5.1 draft genome.</title>
        <authorList>
            <person name="Gtari M."/>
            <person name="Ghodhbane-Gtari F."/>
            <person name="Nouioui I."/>
            <person name="Ktari A."/>
            <person name="Hezbri K."/>
            <person name="Mimouni W."/>
            <person name="Sbissi I."/>
            <person name="Ayari A."/>
            <person name="Yamanaka T."/>
            <person name="Normand P."/>
            <person name="Tisa L.S."/>
            <person name="Boudabous A."/>
        </authorList>
    </citation>
    <scope>NUCLEOTIDE SEQUENCE [LARGE SCALE GENOMIC DNA]</scope>
    <source>
        <strain evidence="2 3">BMG5.1</strain>
    </source>
</reference>
<feature type="region of interest" description="Disordered" evidence="1">
    <location>
        <begin position="53"/>
        <end position="74"/>
    </location>
</feature>
<name>A0ABR5F6A8_9ACTN</name>